<gene>
    <name evidence="2" type="ORF">CRENPOLYSF1_330014</name>
</gene>
<evidence type="ECO:0000313" key="3">
    <source>
        <dbReference type="Proteomes" id="UP000195667"/>
    </source>
</evidence>
<evidence type="ECO:0000313" key="2">
    <source>
        <dbReference type="EMBL" id="SJM92705.1"/>
    </source>
</evidence>
<reference evidence="3" key="1">
    <citation type="submission" date="2017-02" db="EMBL/GenBank/DDBJ databases">
        <authorList>
            <person name="Daims H."/>
        </authorList>
    </citation>
    <scope>NUCLEOTIDE SEQUENCE [LARGE SCALE GENOMIC DNA]</scope>
</reference>
<sequence length="53" mass="6317">MKHADRLERLILIMVLAMHWCVRIGQDNAFYYPNAPEKNEKTKRPTALEFQKT</sequence>
<dbReference type="EMBL" id="FUKI01000108">
    <property type="protein sequence ID" value="SJM92705.1"/>
    <property type="molecule type" value="Genomic_DNA"/>
</dbReference>
<dbReference type="AlphaFoldDB" id="A0A1R4H8Z5"/>
<name>A0A1R4H8Z5_9GAMM</name>
<evidence type="ECO:0000256" key="1">
    <source>
        <dbReference type="SAM" id="MobiDB-lite"/>
    </source>
</evidence>
<accession>A0A1R4H8Z5</accession>
<proteinExistence type="predicted"/>
<protein>
    <submittedName>
        <fullName evidence="2">Uncharacterized protein</fullName>
    </submittedName>
</protein>
<feature type="region of interest" description="Disordered" evidence="1">
    <location>
        <begin position="34"/>
        <end position="53"/>
    </location>
</feature>
<dbReference type="Proteomes" id="UP000195667">
    <property type="component" value="Unassembled WGS sequence"/>
</dbReference>
<keyword evidence="3" id="KW-1185">Reference proteome</keyword>
<organism evidence="2 3">
    <name type="scientific">Crenothrix polyspora</name>
    <dbReference type="NCBI Taxonomy" id="360316"/>
    <lineage>
        <taxon>Bacteria</taxon>
        <taxon>Pseudomonadati</taxon>
        <taxon>Pseudomonadota</taxon>
        <taxon>Gammaproteobacteria</taxon>
        <taxon>Methylococcales</taxon>
        <taxon>Crenotrichaceae</taxon>
        <taxon>Crenothrix</taxon>
    </lineage>
</organism>